<dbReference type="Pfam" id="PF13855">
    <property type="entry name" value="LRR_8"/>
    <property type="match status" value="4"/>
</dbReference>
<dbReference type="GO" id="GO:0030170">
    <property type="term" value="F:pyridoxal phosphate binding"/>
    <property type="evidence" value="ECO:0007669"/>
    <property type="project" value="InterPro"/>
</dbReference>
<dbReference type="GO" id="GO:0005737">
    <property type="term" value="C:cytoplasm"/>
    <property type="evidence" value="ECO:0007669"/>
    <property type="project" value="TreeGrafter"/>
</dbReference>
<dbReference type="InterPro" id="IPR021115">
    <property type="entry name" value="Pyridoxal-P_BS"/>
</dbReference>
<dbReference type="PANTHER" id="PTHR45677">
    <property type="entry name" value="GLUTAMATE DECARBOXYLASE-RELATED"/>
    <property type="match status" value="1"/>
</dbReference>
<name>A0AAD9RGN2_9HYME</name>
<keyword evidence="9" id="KW-0732">Signal</keyword>
<dbReference type="InterPro" id="IPR001611">
    <property type="entry name" value="Leu-rich_rpt"/>
</dbReference>
<keyword evidence="3" id="KW-0433">Leucine-rich repeat</keyword>
<evidence type="ECO:0000256" key="8">
    <source>
        <dbReference type="PIRSR" id="PIRSR602129-50"/>
    </source>
</evidence>
<evidence type="ECO:0000256" key="3">
    <source>
        <dbReference type="ARBA" id="ARBA00022614"/>
    </source>
</evidence>
<dbReference type="AlphaFoldDB" id="A0AAD9RGN2"/>
<feature type="modified residue" description="N6-(pyridoxal phosphate)lysine" evidence="8">
    <location>
        <position position="789"/>
    </location>
</feature>
<dbReference type="GO" id="GO:0016831">
    <property type="term" value="F:carboxy-lyase activity"/>
    <property type="evidence" value="ECO:0007669"/>
    <property type="project" value="UniProtKB-KW"/>
</dbReference>
<dbReference type="Gene3D" id="3.80.10.10">
    <property type="entry name" value="Ribonuclease Inhibitor"/>
    <property type="match status" value="2"/>
</dbReference>
<keyword evidence="4" id="KW-0677">Repeat</keyword>
<dbReference type="Pfam" id="PF00282">
    <property type="entry name" value="Pyridoxal_deC"/>
    <property type="match status" value="1"/>
</dbReference>
<dbReference type="GO" id="GO:0019752">
    <property type="term" value="P:carboxylic acid metabolic process"/>
    <property type="evidence" value="ECO:0007669"/>
    <property type="project" value="InterPro"/>
</dbReference>
<dbReference type="SUPFAM" id="SSF52058">
    <property type="entry name" value="L domain-like"/>
    <property type="match status" value="1"/>
</dbReference>
<evidence type="ECO:0000256" key="2">
    <source>
        <dbReference type="ARBA" id="ARBA00009533"/>
    </source>
</evidence>
<keyword evidence="6 8" id="KW-0663">Pyridoxal phosphate</keyword>
<dbReference type="CDD" id="cd06450">
    <property type="entry name" value="DOPA_deC_like"/>
    <property type="match status" value="1"/>
</dbReference>
<keyword evidence="7" id="KW-0456">Lyase</keyword>
<sequence length="951" mass="107733">MVGTLLRIFHLVTLIFYCETSVCPENWNTCGDPDLAQFSKSSTVLLEDIESRLSSLERRLRAVEQPVWQIGATNEDWEVCAEGPCRCVPETKSLSCWRYGLLDVPPSQVVPNDILKLDLGSNELTALHRDTFLDMTQLNQLDLSSNYIEHLPLNLFFSLHSAVHLRVSKNLLRELHQNQFVKVRNLRILDASSNRLQTLPESLFVANIVLVLLDFSNNRISYLPNGTFHGLKTLEELLLSGNRLSTLSSGVFRDLINMKCLKLDENRLAELPKGVFHEQISLKELNLRGNLLTEIPDRLFSSLQRLLTLELSSNRIIHIHPLAFEGLVFLRELQVGQNYIKNLAPGLFVGTTSLERLVLYANNLEILPKNTFHGLNNLTSLFLHSNRLRLLHPDLFKDTPNLQKLQLEANYLSYLPARILDGLLTIQQLRLARNPWHCDCSAAYLATWLQKRYLTLTNGSNAGEINIGETSKSWEFGTGAICRGPGTMGGKLLLRLTFHELCEGQWASMKGLVPRLPIDLLGTASSNTVSKATEEKFPLILEENGASSKEIETIIRQIIRYSVKTFSPHFHNQLYAGVDEYGIIGSWLTDIFNTSQYTYEVAPVFTLMEQEVIQKSLQLVGYPSIPDADGILCPGGSLSNMYAMVMARYKKLPEIKRKGLSGVPPLACFSSEGGHYSIMKGAHWLGIGTEHVYKIKSNELGKMEPEDLRRAIAEAKVNGEIPFFVNATCGTTILGAFDPLPEIARICREEDVWMHVDACLGGTLLLSEKYRDRLRGIELSDSVAWNPHKMLGAPFQCSLFLVKGKKALHETNCAGAKYLFQQDKFYDVSWDTGDKSVQCGRKVDGMKFWLMWKARGTKGLKKSVEVAMEVAEYFMEKIRNREGFRLVLPTYECCNICFWYIPPSMRDREENKDWWEQLYTITTRIKERMILDGSLMIGYTPLVQKNLVSSM</sequence>
<comment type="similarity">
    <text evidence="2">Belongs to the group II decarboxylase family.</text>
</comment>
<dbReference type="InterPro" id="IPR015424">
    <property type="entry name" value="PyrdxlP-dep_Trfase"/>
</dbReference>
<reference evidence="10" key="1">
    <citation type="submission" date="2021-08" db="EMBL/GenBank/DDBJ databases">
        <authorList>
            <person name="Misof B."/>
            <person name="Oliver O."/>
            <person name="Podsiadlowski L."/>
            <person name="Donath A."/>
            <person name="Peters R."/>
            <person name="Mayer C."/>
            <person name="Rust J."/>
            <person name="Gunkel S."/>
            <person name="Lesny P."/>
            <person name="Martin S."/>
            <person name="Oeyen J.P."/>
            <person name="Petersen M."/>
            <person name="Panagiotis P."/>
            <person name="Wilbrandt J."/>
            <person name="Tanja T."/>
        </authorList>
    </citation>
    <scope>NUCLEOTIDE SEQUENCE</scope>
    <source>
        <strain evidence="10">GBR_01_08_01A</strain>
        <tissue evidence="10">Thorax + abdomen</tissue>
    </source>
</reference>
<reference evidence="10" key="2">
    <citation type="journal article" date="2023" name="Commun. Biol.">
        <title>Intrasexual cuticular hydrocarbon dimorphism in a wasp sheds light on hydrocarbon biosynthesis genes in Hymenoptera.</title>
        <authorList>
            <person name="Moris V.C."/>
            <person name="Podsiadlowski L."/>
            <person name="Martin S."/>
            <person name="Oeyen J.P."/>
            <person name="Donath A."/>
            <person name="Petersen M."/>
            <person name="Wilbrandt J."/>
            <person name="Misof B."/>
            <person name="Liedtke D."/>
            <person name="Thamm M."/>
            <person name="Scheiner R."/>
            <person name="Schmitt T."/>
            <person name="Niehuis O."/>
        </authorList>
    </citation>
    <scope>NUCLEOTIDE SEQUENCE</scope>
    <source>
        <strain evidence="10">GBR_01_08_01A</strain>
    </source>
</reference>
<evidence type="ECO:0000313" key="11">
    <source>
        <dbReference type="Proteomes" id="UP001258017"/>
    </source>
</evidence>
<dbReference type="InterPro" id="IPR003591">
    <property type="entry name" value="Leu-rich_rpt_typical-subtyp"/>
</dbReference>
<dbReference type="EMBL" id="JAIFRP010000096">
    <property type="protein sequence ID" value="KAK2579339.1"/>
    <property type="molecule type" value="Genomic_DNA"/>
</dbReference>
<dbReference type="PROSITE" id="PS00392">
    <property type="entry name" value="DDC_GAD_HDC_YDC"/>
    <property type="match status" value="1"/>
</dbReference>
<dbReference type="InterPro" id="IPR002129">
    <property type="entry name" value="PyrdxlP-dep_de-COase"/>
</dbReference>
<evidence type="ECO:0000313" key="10">
    <source>
        <dbReference type="EMBL" id="KAK2579339.1"/>
    </source>
</evidence>
<feature type="signal peptide" evidence="9">
    <location>
        <begin position="1"/>
        <end position="20"/>
    </location>
</feature>
<evidence type="ECO:0000256" key="1">
    <source>
        <dbReference type="ARBA" id="ARBA00001933"/>
    </source>
</evidence>
<dbReference type="SUPFAM" id="SSF53383">
    <property type="entry name" value="PLP-dependent transferases"/>
    <property type="match status" value="1"/>
</dbReference>
<dbReference type="FunFam" id="3.80.10.10:FF:001164">
    <property type="entry name" value="GH01279p"/>
    <property type="match status" value="1"/>
</dbReference>
<dbReference type="PROSITE" id="PS51450">
    <property type="entry name" value="LRR"/>
    <property type="match status" value="4"/>
</dbReference>
<evidence type="ECO:0000256" key="5">
    <source>
        <dbReference type="ARBA" id="ARBA00022793"/>
    </source>
</evidence>
<dbReference type="InterPro" id="IPR015421">
    <property type="entry name" value="PyrdxlP-dep_Trfase_major"/>
</dbReference>
<comment type="cofactor">
    <cofactor evidence="1 8">
        <name>pyridoxal 5'-phosphate</name>
        <dbReference type="ChEBI" id="CHEBI:597326"/>
    </cofactor>
</comment>
<keyword evidence="5" id="KW-0210">Decarboxylase</keyword>
<evidence type="ECO:0000256" key="9">
    <source>
        <dbReference type="SAM" id="SignalP"/>
    </source>
</evidence>
<feature type="chain" id="PRO_5042202213" description="Glutamate decarboxylase 1" evidence="9">
    <location>
        <begin position="21"/>
        <end position="951"/>
    </location>
</feature>
<dbReference type="Gene3D" id="3.90.1150.170">
    <property type="match status" value="1"/>
</dbReference>
<evidence type="ECO:0000256" key="7">
    <source>
        <dbReference type="ARBA" id="ARBA00023239"/>
    </source>
</evidence>
<dbReference type="InterPro" id="IPR032675">
    <property type="entry name" value="LRR_dom_sf"/>
</dbReference>
<evidence type="ECO:0008006" key="12">
    <source>
        <dbReference type="Google" id="ProtNLM"/>
    </source>
</evidence>
<protein>
    <recommendedName>
        <fullName evidence="12">Glutamate decarboxylase 1</fullName>
    </recommendedName>
</protein>
<evidence type="ECO:0000256" key="6">
    <source>
        <dbReference type="ARBA" id="ARBA00022898"/>
    </source>
</evidence>
<dbReference type="Proteomes" id="UP001258017">
    <property type="component" value="Unassembled WGS sequence"/>
</dbReference>
<dbReference type="Gene3D" id="3.40.640.10">
    <property type="entry name" value="Type I PLP-dependent aspartate aminotransferase-like (Major domain)"/>
    <property type="match status" value="1"/>
</dbReference>
<comment type="caution">
    <text evidence="10">The sequence shown here is derived from an EMBL/GenBank/DDBJ whole genome shotgun (WGS) entry which is preliminary data.</text>
</comment>
<accession>A0AAD9RGN2</accession>
<keyword evidence="11" id="KW-1185">Reference proteome</keyword>
<dbReference type="PANTHER" id="PTHR45677:SF13">
    <property type="entry name" value="LP10922P"/>
    <property type="match status" value="1"/>
</dbReference>
<dbReference type="SMART" id="SM00369">
    <property type="entry name" value="LRR_TYP"/>
    <property type="match status" value="13"/>
</dbReference>
<organism evidence="10 11">
    <name type="scientific">Odynerus spinipes</name>
    <dbReference type="NCBI Taxonomy" id="1348599"/>
    <lineage>
        <taxon>Eukaryota</taxon>
        <taxon>Metazoa</taxon>
        <taxon>Ecdysozoa</taxon>
        <taxon>Arthropoda</taxon>
        <taxon>Hexapoda</taxon>
        <taxon>Insecta</taxon>
        <taxon>Pterygota</taxon>
        <taxon>Neoptera</taxon>
        <taxon>Endopterygota</taxon>
        <taxon>Hymenoptera</taxon>
        <taxon>Apocrita</taxon>
        <taxon>Aculeata</taxon>
        <taxon>Vespoidea</taxon>
        <taxon>Vespidae</taxon>
        <taxon>Eumeninae</taxon>
        <taxon>Odynerus</taxon>
    </lineage>
</organism>
<evidence type="ECO:0000256" key="4">
    <source>
        <dbReference type="ARBA" id="ARBA00022737"/>
    </source>
</evidence>
<dbReference type="SMART" id="SM00364">
    <property type="entry name" value="LRR_BAC"/>
    <property type="match status" value="5"/>
</dbReference>
<proteinExistence type="inferred from homology"/>
<gene>
    <name evidence="10" type="ORF">KPH14_008290</name>
</gene>